<organism evidence="3 4">
    <name type="scientific">Marinimicrobium koreense</name>
    <dbReference type="NCBI Taxonomy" id="306545"/>
    <lineage>
        <taxon>Bacteria</taxon>
        <taxon>Pseudomonadati</taxon>
        <taxon>Pseudomonadota</taxon>
        <taxon>Gammaproteobacteria</taxon>
        <taxon>Cellvibrionales</taxon>
        <taxon>Cellvibrionaceae</taxon>
        <taxon>Marinimicrobium</taxon>
    </lineage>
</organism>
<proteinExistence type="predicted"/>
<sequence>MRQRFKITSVMALTLSLFAFETAAQDELNVVSWDGAYVKSQILGFIRPYEDETGTRVNVIQYTGGIEEIRRQVRAWNVKWDVVDLELFDAIRACEEGLLEPIDPESLPAAPDGTPASEDFINVSLMPCGVGNVVGSTVVSYDRERFEKGPETLEDFFNLKQFPGRRGLRRSPQGNLEWALVADGVPRGNVYEVLSTEAGVDRAFTVLNRIKPYIEWWEEGEEAIRLLETGQVVMSSVYSGRVDDAVQRGEPLEIVWDHQVWFYDVWGIPRHGRNTEQAMDFLKYATSTESLAAQARYIPYGPVRQSSLALLEPELRKRLPTSEQNLKTAIELDAHWWSDNLDRIAPRFERWAERPVMVPKSLPR</sequence>
<keyword evidence="4" id="KW-1185">Reference proteome</keyword>
<dbReference type="InterPro" id="IPR006059">
    <property type="entry name" value="SBP"/>
</dbReference>
<dbReference type="Proteomes" id="UP000273643">
    <property type="component" value="Unassembled WGS sequence"/>
</dbReference>
<dbReference type="EMBL" id="RJUK01000003">
    <property type="protein sequence ID" value="ROQ18160.1"/>
    <property type="molecule type" value="Genomic_DNA"/>
</dbReference>
<evidence type="ECO:0000256" key="2">
    <source>
        <dbReference type="SAM" id="SignalP"/>
    </source>
</evidence>
<dbReference type="Pfam" id="PF13416">
    <property type="entry name" value="SBP_bac_8"/>
    <property type="match status" value="1"/>
</dbReference>
<keyword evidence="1 2" id="KW-0732">Signal</keyword>
<name>A0A3N1NUJ1_9GAMM</name>
<evidence type="ECO:0000256" key="1">
    <source>
        <dbReference type="ARBA" id="ARBA00022729"/>
    </source>
</evidence>
<evidence type="ECO:0000313" key="3">
    <source>
        <dbReference type="EMBL" id="ROQ18160.1"/>
    </source>
</evidence>
<dbReference type="AlphaFoldDB" id="A0A3N1NUJ1"/>
<dbReference type="PANTHER" id="PTHR30222">
    <property type="entry name" value="SPERMIDINE/PUTRESCINE-BINDING PERIPLASMIC PROTEIN"/>
    <property type="match status" value="1"/>
</dbReference>
<protein>
    <submittedName>
        <fullName evidence="3">Putative spermidine/putrescine transport system substrate-binding protein</fullName>
    </submittedName>
</protein>
<evidence type="ECO:0000313" key="4">
    <source>
        <dbReference type="Proteomes" id="UP000273643"/>
    </source>
</evidence>
<reference evidence="3 4" key="1">
    <citation type="submission" date="2018-11" db="EMBL/GenBank/DDBJ databases">
        <title>Genomic Encyclopedia of Type Strains, Phase IV (KMG-IV): sequencing the most valuable type-strain genomes for metagenomic binning, comparative biology and taxonomic classification.</title>
        <authorList>
            <person name="Goeker M."/>
        </authorList>
    </citation>
    <scope>NUCLEOTIDE SEQUENCE [LARGE SCALE GENOMIC DNA]</scope>
    <source>
        <strain evidence="3 4">DSM 16974</strain>
    </source>
</reference>
<comment type="caution">
    <text evidence="3">The sequence shown here is derived from an EMBL/GenBank/DDBJ whole genome shotgun (WGS) entry which is preliminary data.</text>
</comment>
<accession>A0A3N1NUJ1</accession>
<gene>
    <name evidence="3" type="ORF">EDC38_3134</name>
</gene>
<dbReference type="OrthoDB" id="9815444at2"/>
<dbReference type="Gene3D" id="3.40.190.10">
    <property type="entry name" value="Periplasmic binding protein-like II"/>
    <property type="match status" value="2"/>
</dbReference>
<dbReference type="CDD" id="cd13589">
    <property type="entry name" value="PBP2_polyamine_RpCGA009"/>
    <property type="match status" value="1"/>
</dbReference>
<dbReference type="SUPFAM" id="SSF53850">
    <property type="entry name" value="Periplasmic binding protein-like II"/>
    <property type="match status" value="1"/>
</dbReference>
<dbReference type="PANTHER" id="PTHR30222:SF2">
    <property type="entry name" value="ABC TRANSPORTER SUBSTRATE-BINDING PROTEIN"/>
    <property type="match status" value="1"/>
</dbReference>
<feature type="chain" id="PRO_5018051675" evidence="2">
    <location>
        <begin position="25"/>
        <end position="364"/>
    </location>
</feature>
<dbReference type="RefSeq" id="WP_123639469.1">
    <property type="nucleotide sequence ID" value="NZ_RJUK01000003.1"/>
</dbReference>
<feature type="signal peptide" evidence="2">
    <location>
        <begin position="1"/>
        <end position="24"/>
    </location>
</feature>